<evidence type="ECO:0000259" key="6">
    <source>
        <dbReference type="Pfam" id="PF02465"/>
    </source>
</evidence>
<keyword evidence="8" id="KW-0966">Cell projection</keyword>
<comment type="subcellular location">
    <subcellularLocation>
        <location evidence="5">Secreted</location>
    </subcellularLocation>
    <subcellularLocation>
        <location evidence="5">Bacterial flagellum</location>
    </subcellularLocation>
</comment>
<evidence type="ECO:0000256" key="3">
    <source>
        <dbReference type="ARBA" id="ARBA00023054"/>
    </source>
</evidence>
<evidence type="ECO:0000256" key="5">
    <source>
        <dbReference type="RuleBase" id="RU362066"/>
    </source>
</evidence>
<evidence type="ECO:0000313" key="8">
    <source>
        <dbReference type="EMBL" id="MFH5254418.1"/>
    </source>
</evidence>
<dbReference type="InterPro" id="IPR040026">
    <property type="entry name" value="FliD"/>
</dbReference>
<gene>
    <name evidence="8" type="primary">fliD</name>
    <name evidence="8" type="ORF">ACGTRS_24615</name>
</gene>
<dbReference type="Pfam" id="PF02465">
    <property type="entry name" value="FliD_N"/>
    <property type="match status" value="1"/>
</dbReference>
<dbReference type="PANTHER" id="PTHR30288">
    <property type="entry name" value="FLAGELLAR CAP/ASSEMBLY PROTEIN FLID"/>
    <property type="match status" value="1"/>
</dbReference>
<keyword evidence="4 5" id="KW-0975">Bacterial flagellum</keyword>
<comment type="function">
    <text evidence="5">Required for morphogenesis and for the elongation of the flagellar filament by facilitating polymerization of the flagellin monomers at the tip of growing filament. Forms a capping structure, which prevents flagellin subunits (transported through the central channel of the flagellum) from leaking out without polymerization at the distal end.</text>
</comment>
<keyword evidence="5" id="KW-0964">Secreted</keyword>
<evidence type="ECO:0000259" key="7">
    <source>
        <dbReference type="Pfam" id="PF07195"/>
    </source>
</evidence>
<evidence type="ECO:0000313" key="9">
    <source>
        <dbReference type="Proteomes" id="UP001609186"/>
    </source>
</evidence>
<accession>A0ABW7LDG3</accession>
<proteinExistence type="inferred from homology"/>
<feature type="domain" description="Flagellar hook-associated protein 2 N-terminal" evidence="6">
    <location>
        <begin position="24"/>
        <end position="100"/>
    </location>
</feature>
<reference evidence="8 9" key="1">
    <citation type="submission" date="2024-10" db="EMBL/GenBank/DDBJ databases">
        <title>Burkholderia semiarida in Mexico.</title>
        <authorList>
            <person name="Estrada P."/>
        </authorList>
    </citation>
    <scope>NUCLEOTIDE SEQUENCE [LARGE SCALE GENOMIC DNA]</scope>
    <source>
        <strain evidence="8 9">CLM7-1</strain>
    </source>
</reference>
<keyword evidence="8" id="KW-0282">Flagellum</keyword>
<comment type="similarity">
    <text evidence="1 5">Belongs to the FliD family.</text>
</comment>
<evidence type="ECO:0000256" key="1">
    <source>
        <dbReference type="ARBA" id="ARBA00009764"/>
    </source>
</evidence>
<name>A0ABW7LDG3_9BURK</name>
<evidence type="ECO:0000256" key="2">
    <source>
        <dbReference type="ARBA" id="ARBA00011255"/>
    </source>
</evidence>
<dbReference type="Pfam" id="PF07195">
    <property type="entry name" value="FliD_C"/>
    <property type="match status" value="1"/>
</dbReference>
<dbReference type="InterPro" id="IPR010809">
    <property type="entry name" value="FliD_C"/>
</dbReference>
<dbReference type="RefSeq" id="WP_395130474.1">
    <property type="nucleotide sequence ID" value="NZ_JBIMPM010000035.1"/>
</dbReference>
<evidence type="ECO:0000256" key="4">
    <source>
        <dbReference type="ARBA" id="ARBA00023143"/>
    </source>
</evidence>
<dbReference type="EMBL" id="JBIMPM010000035">
    <property type="protein sequence ID" value="MFH5254418.1"/>
    <property type="molecule type" value="Genomic_DNA"/>
</dbReference>
<keyword evidence="3" id="KW-0175">Coiled coil</keyword>
<dbReference type="PANTHER" id="PTHR30288:SF0">
    <property type="entry name" value="FLAGELLAR HOOK-ASSOCIATED PROTEIN 2"/>
    <property type="match status" value="1"/>
</dbReference>
<dbReference type="InterPro" id="IPR003481">
    <property type="entry name" value="FliD_N"/>
</dbReference>
<protein>
    <recommendedName>
        <fullName evidence="5">Flagellar hook-associated protein 2</fullName>
        <shortName evidence="5">HAP2</shortName>
    </recommendedName>
    <alternativeName>
        <fullName evidence="5">Flagellar cap protein</fullName>
    </alternativeName>
</protein>
<sequence length="448" mass="47652">MFSLGVPAENAQAFADLYMFQSRELLKLQRDKNSATRAALSQLRSAMSSFQTTLSAMKSHGDAIKQTVSTSNAAVAGATIGKGAQPGNYDFLVESLASSHQIAYAGMHAFQAENAGTLTITLADGATFDVDLASANADGDGNVTPGELARAINQAEGNDGVVTASIVHVNGEQQLVLTAAESGESSRISVDTSKVGSEALRDVLDTPAELAAARDAVFYLGGKGGLRIQQASNTFTGIDGVALTFMQVSETPVRLTVEMDAAGTKEAAQEFIDAYNELTKLVAELAASGGEDKQAGPFSGDAGVRSMQQQLSEMLRTESGGVRLMDYGFEVDRNGRMSINAERFDKAVAKNPEGLNALLGDGEDGVLERMDGYLRTWTSSTDGHIKRRQDSNQAVEASLNKREIALNAQYSQVFDRYLAQFTRVEQLQAQMETTLALLDSLPTFGGKN</sequence>
<feature type="domain" description="Flagellar hook-associated protein 2 C-terminal" evidence="7">
    <location>
        <begin position="213"/>
        <end position="432"/>
    </location>
</feature>
<comment type="caution">
    <text evidence="8">The sequence shown here is derived from an EMBL/GenBank/DDBJ whole genome shotgun (WGS) entry which is preliminary data.</text>
</comment>
<organism evidence="8 9">
    <name type="scientific">Burkholderia semiarida</name>
    <dbReference type="NCBI Taxonomy" id="2843303"/>
    <lineage>
        <taxon>Bacteria</taxon>
        <taxon>Pseudomonadati</taxon>
        <taxon>Pseudomonadota</taxon>
        <taxon>Betaproteobacteria</taxon>
        <taxon>Burkholderiales</taxon>
        <taxon>Burkholderiaceae</taxon>
        <taxon>Burkholderia</taxon>
        <taxon>Burkholderia cepacia complex</taxon>
    </lineage>
</organism>
<comment type="subunit">
    <text evidence="2 5">Homopentamer.</text>
</comment>
<keyword evidence="8" id="KW-0969">Cilium</keyword>
<dbReference type="Proteomes" id="UP001609186">
    <property type="component" value="Unassembled WGS sequence"/>
</dbReference>
<keyword evidence="9" id="KW-1185">Reference proteome</keyword>